<evidence type="ECO:0000256" key="5">
    <source>
        <dbReference type="ARBA" id="ARBA00023015"/>
    </source>
</evidence>
<dbReference type="InterPro" id="IPR015358">
    <property type="entry name" value="Tscrpt_reg_MerR_DNA-bd"/>
</dbReference>
<evidence type="ECO:0000256" key="7">
    <source>
        <dbReference type="ARBA" id="ARBA00023163"/>
    </source>
</evidence>
<dbReference type="PANTHER" id="PTHR30204:SF0">
    <property type="entry name" value="REDOX-SENSITIVE TRANSCRIPTIONAL ACTIVATOR SOXR"/>
    <property type="match status" value="1"/>
</dbReference>
<dbReference type="InterPro" id="IPR009061">
    <property type="entry name" value="DNA-bd_dom_put_sf"/>
</dbReference>
<evidence type="ECO:0000256" key="6">
    <source>
        <dbReference type="ARBA" id="ARBA00023125"/>
    </source>
</evidence>
<evidence type="ECO:0000256" key="3">
    <source>
        <dbReference type="ARBA" id="ARBA00023004"/>
    </source>
</evidence>
<dbReference type="SUPFAM" id="SSF46955">
    <property type="entry name" value="Putative DNA-binding domain"/>
    <property type="match status" value="1"/>
</dbReference>
<organism evidence="9 10">
    <name type="scientific">Sphingopyxis lindanitolerans</name>
    <dbReference type="NCBI Taxonomy" id="2054227"/>
    <lineage>
        <taxon>Bacteria</taxon>
        <taxon>Pseudomonadati</taxon>
        <taxon>Pseudomonadota</taxon>
        <taxon>Alphaproteobacteria</taxon>
        <taxon>Sphingomonadales</taxon>
        <taxon>Sphingomonadaceae</taxon>
        <taxon>Sphingopyxis</taxon>
    </lineage>
</organism>
<gene>
    <name evidence="9" type="primary">soxR</name>
    <name evidence="9" type="ORF">CVO77_07150</name>
</gene>
<feature type="domain" description="HTH merR-type" evidence="8">
    <location>
        <begin position="6"/>
        <end position="74"/>
    </location>
</feature>
<proteinExistence type="predicted"/>
<dbReference type="Pfam" id="PF00376">
    <property type="entry name" value="MerR"/>
    <property type="match status" value="1"/>
</dbReference>
<keyword evidence="5" id="KW-0805">Transcription regulation</keyword>
<evidence type="ECO:0000313" key="9">
    <source>
        <dbReference type="EMBL" id="PQM28272.1"/>
    </source>
</evidence>
<dbReference type="PANTHER" id="PTHR30204">
    <property type="entry name" value="REDOX-CYCLING DRUG-SENSING TRANSCRIPTIONAL ACTIVATOR SOXR"/>
    <property type="match status" value="1"/>
</dbReference>
<evidence type="ECO:0000259" key="8">
    <source>
        <dbReference type="PROSITE" id="PS50937"/>
    </source>
</evidence>
<dbReference type="GO" id="GO:0006979">
    <property type="term" value="P:response to oxidative stress"/>
    <property type="evidence" value="ECO:0007669"/>
    <property type="project" value="InterPro"/>
</dbReference>
<evidence type="ECO:0000256" key="2">
    <source>
        <dbReference type="ARBA" id="ARBA00022723"/>
    </source>
</evidence>
<evidence type="ECO:0000256" key="1">
    <source>
        <dbReference type="ARBA" id="ARBA00022714"/>
    </source>
</evidence>
<keyword evidence="3" id="KW-0408">Iron</keyword>
<dbReference type="InterPro" id="IPR047057">
    <property type="entry name" value="MerR_fam"/>
</dbReference>
<dbReference type="SMART" id="SM00422">
    <property type="entry name" value="HTH_MERR"/>
    <property type="match status" value="1"/>
</dbReference>
<dbReference type="AlphaFoldDB" id="A0A2S8B786"/>
<evidence type="ECO:0000313" key="10">
    <source>
        <dbReference type="Proteomes" id="UP000238954"/>
    </source>
</evidence>
<dbReference type="GO" id="GO:0003700">
    <property type="term" value="F:DNA-binding transcription factor activity"/>
    <property type="evidence" value="ECO:0007669"/>
    <property type="project" value="InterPro"/>
</dbReference>
<dbReference type="GO" id="GO:0051537">
    <property type="term" value="F:2 iron, 2 sulfur cluster binding"/>
    <property type="evidence" value="ECO:0007669"/>
    <property type="project" value="UniProtKB-KW"/>
</dbReference>
<keyword evidence="7" id="KW-0804">Transcription</keyword>
<dbReference type="Pfam" id="PF09278">
    <property type="entry name" value="MerR-DNA-bind"/>
    <property type="match status" value="1"/>
</dbReference>
<dbReference type="Proteomes" id="UP000238954">
    <property type="component" value="Chromosome"/>
</dbReference>
<dbReference type="EMBL" id="PHFW01000002">
    <property type="protein sequence ID" value="PQM28272.1"/>
    <property type="molecule type" value="Genomic_DNA"/>
</dbReference>
<keyword evidence="10" id="KW-1185">Reference proteome</keyword>
<sequence>MHRTDLIAIGELAARTGVAVSAIRFYEARGLLAALRSGGGQRRFLRADIRRVSFILIAQQMGLSLEEIAAELAGLPAQRTPNAADWTRISTGLRARIDARIEGLTRTRELLDNCIGCGCLSLKKCALYNREDKAAQRGAGPRYVLGDRAGEIAEVTLHNPPSSSRA</sequence>
<dbReference type="Gene3D" id="1.10.1660.10">
    <property type="match status" value="1"/>
</dbReference>
<dbReference type="PROSITE" id="PS50937">
    <property type="entry name" value="HTH_MERR_2"/>
    <property type="match status" value="1"/>
</dbReference>
<reference evidence="10" key="1">
    <citation type="submission" date="2017-11" db="EMBL/GenBank/DDBJ databases">
        <title>The complete genome sequence of Sphingopyxis pomeranensis sp. nov. strain WS5A3p.</title>
        <authorList>
            <person name="Kaminski M.A."/>
        </authorList>
    </citation>
    <scope>NUCLEOTIDE SEQUENCE [LARGE SCALE GENOMIC DNA]</scope>
    <source>
        <strain evidence="10">WS5A3p</strain>
    </source>
</reference>
<name>A0A2S8B786_9SPHN</name>
<keyword evidence="6" id="KW-0238">DNA-binding</keyword>
<dbReference type="PRINTS" id="PR00040">
    <property type="entry name" value="HTHMERR"/>
</dbReference>
<keyword evidence="1" id="KW-0001">2Fe-2S</keyword>
<dbReference type="InterPro" id="IPR000551">
    <property type="entry name" value="MerR-type_HTH_dom"/>
</dbReference>
<dbReference type="GO" id="GO:0003677">
    <property type="term" value="F:DNA binding"/>
    <property type="evidence" value="ECO:0007669"/>
    <property type="project" value="UniProtKB-KW"/>
</dbReference>
<dbReference type="GO" id="GO:0046872">
    <property type="term" value="F:metal ion binding"/>
    <property type="evidence" value="ECO:0007669"/>
    <property type="project" value="UniProtKB-KW"/>
</dbReference>
<comment type="caution">
    <text evidence="9">The sequence shown here is derived from an EMBL/GenBank/DDBJ whole genome shotgun (WGS) entry which is preliminary data.</text>
</comment>
<dbReference type="InterPro" id="IPR010211">
    <property type="entry name" value="Redox-sen_tscrpt-act_SoxR"/>
</dbReference>
<dbReference type="RefSeq" id="WP_105998528.1">
    <property type="nucleotide sequence ID" value="NZ_CM009578.1"/>
</dbReference>
<dbReference type="OrthoDB" id="9802944at2"/>
<dbReference type="NCBIfam" id="TIGR01950">
    <property type="entry name" value="SoxR"/>
    <property type="match status" value="1"/>
</dbReference>
<accession>A0A2S8B786</accession>
<evidence type="ECO:0000256" key="4">
    <source>
        <dbReference type="ARBA" id="ARBA00023014"/>
    </source>
</evidence>
<keyword evidence="4" id="KW-0411">Iron-sulfur</keyword>
<dbReference type="PROSITE" id="PS00552">
    <property type="entry name" value="HTH_MERR_1"/>
    <property type="match status" value="1"/>
</dbReference>
<keyword evidence="2" id="KW-0479">Metal-binding</keyword>
<protein>
    <submittedName>
        <fullName evidence="9">Redox-sensitive transcriptional activator SoxR</fullName>
    </submittedName>
</protein>